<evidence type="ECO:0000313" key="2">
    <source>
        <dbReference type="Proteomes" id="UP000034875"/>
    </source>
</evidence>
<protein>
    <submittedName>
        <fullName evidence="1">Uncharacterized protein</fullName>
    </submittedName>
</protein>
<reference evidence="1 2" key="1">
    <citation type="journal article" date="2015" name="Nature">
        <title>rRNA introns, odd ribosomes, and small enigmatic genomes across a large radiation of phyla.</title>
        <authorList>
            <person name="Brown C.T."/>
            <person name="Hug L.A."/>
            <person name="Thomas B.C."/>
            <person name="Sharon I."/>
            <person name="Castelle C.J."/>
            <person name="Singh A."/>
            <person name="Wilkins M.J."/>
            <person name="Williams K.H."/>
            <person name="Banfield J.F."/>
        </authorList>
    </citation>
    <scope>NUCLEOTIDE SEQUENCE [LARGE SCALE GENOMIC DNA]</scope>
</reference>
<accession>A0A0G0Z629</accession>
<gene>
    <name evidence="1" type="ORF">UV05_C0011G0021</name>
</gene>
<evidence type="ECO:0000313" key="1">
    <source>
        <dbReference type="EMBL" id="KKS44130.1"/>
    </source>
</evidence>
<dbReference type="AlphaFoldDB" id="A0A0G0Z629"/>
<dbReference type="Proteomes" id="UP000034875">
    <property type="component" value="Unassembled WGS sequence"/>
</dbReference>
<comment type="caution">
    <text evidence="1">The sequence shown here is derived from an EMBL/GenBank/DDBJ whole genome shotgun (WGS) entry which is preliminary data.</text>
</comment>
<dbReference type="EMBL" id="LCCZ01000011">
    <property type="protein sequence ID" value="KKS44130.1"/>
    <property type="molecule type" value="Genomic_DNA"/>
</dbReference>
<name>A0A0G0Z629_9BACT</name>
<proteinExistence type="predicted"/>
<organism evidence="1 2">
    <name type="scientific">candidate division CPR1 bacterium GW2011_GWA2_42_17</name>
    <dbReference type="NCBI Taxonomy" id="1618341"/>
    <lineage>
        <taxon>Bacteria</taxon>
        <taxon>candidate division CPR1</taxon>
    </lineage>
</organism>
<sequence>MPSNSIKSEQERINLNAQILGDHYETLMPGRGLREAFSHTLCEVAEAFEKGAVGGDQRLFQSALSELRLLTEVDRLLAQGDKEHLESLHGNRVGPTFSLQTTLSGLQFKEGVAATFAEWLFEPTGIRLEVTYYDPETQKEKTIKASMDFHYRGKGENLSKAKQAALDLKGNYITPALHKAGGMDYHRSERFTGVISSDEDFARLREARLQKVKELLV</sequence>